<dbReference type="PANTHER" id="PTHR40050">
    <property type="entry name" value="INNER SPORE COAT PROTEIN H"/>
    <property type="match status" value="1"/>
</dbReference>
<dbReference type="RefSeq" id="WP_003352771.1">
    <property type="nucleotide sequence ID" value="NZ_JH414742.1"/>
</dbReference>
<dbReference type="EMBL" id="ACWF01000020">
    <property type="protein sequence ID" value="EHL79281.1"/>
    <property type="molecule type" value="Genomic_DNA"/>
</dbReference>
<dbReference type="Proteomes" id="UP000011747">
    <property type="component" value="Unassembled WGS sequence"/>
</dbReference>
<dbReference type="PATRIC" id="fig|665952.3.peg.489"/>
<sequence>MDKNNLTQYELYIHPKDYQELRRDIWNDEPLPAKLKIGNKKLEIDIAYRGSHIRKFKKKSYHIAFYKPQIYRGAKEIHLNAEFKDPAVIRNKLSFDFFNEIGVLSPRSQHIFLSINGRNEGIYLELESVDECFLKKRSLPEGAVFYAVDGDANFSLMSDLDKEVKRSLDLGYEMKWGNEQDIFYLQEMILKLNTTPRAEFEKEIQKYFHVEQYLYWLSGIVCTQNYDGFVHNYALYLNRETGLFEIIPWDYDATWGRDINGKEMSEDYVRIQGYNTLTARLLDVPSFRKKYQLILQEILEEKYTVANLQPKVEQLYKQIKPYVQKDPYIRDRQMQFENEPELILRFIEKRGNYIRNHLQVLD</sequence>
<organism evidence="1 2">
    <name type="scientific">Bacillus smithii 7_3_47FAA</name>
    <dbReference type="NCBI Taxonomy" id="665952"/>
    <lineage>
        <taxon>Bacteria</taxon>
        <taxon>Bacillati</taxon>
        <taxon>Bacillota</taxon>
        <taxon>Bacilli</taxon>
        <taxon>Bacillales</taxon>
        <taxon>Bacillaceae</taxon>
        <taxon>Bacillus</taxon>
    </lineage>
</organism>
<proteinExistence type="predicted"/>
<evidence type="ECO:0000313" key="2">
    <source>
        <dbReference type="Proteomes" id="UP000011747"/>
    </source>
</evidence>
<protein>
    <recommendedName>
        <fullName evidence="3">Spore coat protein H</fullName>
    </recommendedName>
</protein>
<keyword evidence="2" id="KW-1185">Reference proteome</keyword>
<dbReference type="PANTHER" id="PTHR40050:SF1">
    <property type="entry name" value="INNER SPORE COAT PROTEIN H"/>
    <property type="match status" value="1"/>
</dbReference>
<accession>G9QHT4</accession>
<dbReference type="InterPro" id="IPR014867">
    <property type="entry name" value="Spore_coat_CotH_CotH2/3/7"/>
</dbReference>
<dbReference type="AlphaFoldDB" id="G9QHT4"/>
<dbReference type="Pfam" id="PF08757">
    <property type="entry name" value="CotH"/>
    <property type="match status" value="1"/>
</dbReference>
<comment type="caution">
    <text evidence="1">The sequence shown here is derived from an EMBL/GenBank/DDBJ whole genome shotgun (WGS) entry which is preliminary data.</text>
</comment>
<dbReference type="HOGENOM" id="CLU_066387_0_0_9"/>
<evidence type="ECO:0000313" key="1">
    <source>
        <dbReference type="EMBL" id="EHL79281.1"/>
    </source>
</evidence>
<name>G9QHT4_9BACI</name>
<reference evidence="1 2" key="1">
    <citation type="submission" date="2011-09" db="EMBL/GenBank/DDBJ databases">
        <title>The Genome Sequence of Bacillus smithii 7_3_47FAA.</title>
        <authorList>
            <consortium name="The Broad Institute Genome Sequencing Platform"/>
            <person name="Earl A."/>
            <person name="Ward D."/>
            <person name="Feldgarden M."/>
            <person name="Gevers D."/>
            <person name="Daigneault M."/>
            <person name="Strauss J."/>
            <person name="Allen-Vercoe E."/>
            <person name="Young S.K."/>
            <person name="Zeng Q."/>
            <person name="Gargeya S."/>
            <person name="Fitzgerald M."/>
            <person name="Haas B."/>
            <person name="Abouelleil A."/>
            <person name="Alvarado L."/>
            <person name="Arachchi H.M."/>
            <person name="Berlin A."/>
            <person name="Brown A."/>
            <person name="Chapman S.B."/>
            <person name="Chen Z."/>
            <person name="Dunbar C."/>
            <person name="Freedman E."/>
            <person name="Gearin G."/>
            <person name="Goldberg J."/>
            <person name="Griggs A."/>
            <person name="Gujja S."/>
            <person name="Heiman D."/>
            <person name="Howarth C."/>
            <person name="Larson L."/>
            <person name="Lui A."/>
            <person name="MacDonald P.J.P."/>
            <person name="Montmayeur A."/>
            <person name="Murphy C."/>
            <person name="Neiman D."/>
            <person name="Pearson M."/>
            <person name="Priest M."/>
            <person name="Roberts A."/>
            <person name="Saif S."/>
            <person name="Shea T."/>
            <person name="Shenoy N."/>
            <person name="Sisk P."/>
            <person name="Stolte C."/>
            <person name="Sykes S."/>
            <person name="Wortman J."/>
            <person name="Nusbaum C."/>
            <person name="Birren B."/>
        </authorList>
    </citation>
    <scope>NUCLEOTIDE SEQUENCE [LARGE SCALE GENOMIC DNA]</scope>
    <source>
        <strain evidence="1 2">7_3_47FAA</strain>
    </source>
</reference>
<evidence type="ECO:0008006" key="3">
    <source>
        <dbReference type="Google" id="ProtNLM"/>
    </source>
</evidence>
<gene>
    <name evidence="1" type="ORF">HMPREF1015_01298</name>
</gene>